<name>A0A5C7EW20_9PROT</name>
<dbReference type="InterPro" id="IPR021732">
    <property type="entry name" value="DUF3301"/>
</dbReference>
<comment type="caution">
    <text evidence="1">The sequence shown here is derived from an EMBL/GenBank/DDBJ whole genome shotgun (WGS) entry which is preliminary data.</text>
</comment>
<dbReference type="Proteomes" id="UP000321201">
    <property type="component" value="Unassembled WGS sequence"/>
</dbReference>
<dbReference type="RefSeq" id="WP_147799240.1">
    <property type="nucleotide sequence ID" value="NZ_VPFL01000006.1"/>
</dbReference>
<dbReference type="AlphaFoldDB" id="A0A5C7EW20"/>
<accession>A0A5C7EW20</accession>
<sequence length="110" mass="12276">MAWEIIALLALAAGLAFWYDTLRAREAALKVGKSLCQRAGVQLLDETVTVAAWGVGRNFNGRLAIRRRYRFEYSDTGDNRRQGCILLLGTEVLEARLEPDGGRPWPQTSP</sequence>
<dbReference type="EMBL" id="VPFL01000006">
    <property type="protein sequence ID" value="TXF12372.1"/>
    <property type="molecule type" value="Genomic_DNA"/>
</dbReference>
<proteinExistence type="predicted"/>
<keyword evidence="2" id="KW-1185">Reference proteome</keyword>
<dbReference type="InParanoid" id="A0A5C7EW20"/>
<dbReference type="OrthoDB" id="5959530at2"/>
<protein>
    <submittedName>
        <fullName evidence="1">DUF3301 domain-containing protein</fullName>
    </submittedName>
</protein>
<dbReference type="Pfam" id="PF11743">
    <property type="entry name" value="DUF3301"/>
    <property type="match status" value="1"/>
</dbReference>
<reference evidence="1 2" key="1">
    <citation type="submission" date="2019-08" db="EMBL/GenBank/DDBJ databases">
        <title>Pelomicrobium methylotrophicum gen. nov., sp. nov. a moderately thermophilic, facultatively anaerobic, lithoautotrophic and methylotrophic bacterium isolated from a terrestrial mud volcano.</title>
        <authorList>
            <person name="Slobodkina G.B."/>
            <person name="Merkel A.Y."/>
            <person name="Slobodkin A.I."/>
        </authorList>
    </citation>
    <scope>NUCLEOTIDE SEQUENCE [LARGE SCALE GENOMIC DNA]</scope>
    <source>
        <strain evidence="1 2">SM250</strain>
    </source>
</reference>
<gene>
    <name evidence="1" type="ORF">FR698_05795</name>
</gene>
<organism evidence="1 2">
    <name type="scientific">Pelomicrobium methylotrophicum</name>
    <dbReference type="NCBI Taxonomy" id="2602750"/>
    <lineage>
        <taxon>Bacteria</taxon>
        <taxon>Pseudomonadati</taxon>
        <taxon>Pseudomonadota</taxon>
        <taxon>Hydrogenophilia</taxon>
        <taxon>Hydrogenophilia incertae sedis</taxon>
        <taxon>Pelomicrobium</taxon>
    </lineage>
</organism>
<evidence type="ECO:0000313" key="2">
    <source>
        <dbReference type="Proteomes" id="UP000321201"/>
    </source>
</evidence>
<evidence type="ECO:0000313" key="1">
    <source>
        <dbReference type="EMBL" id="TXF12372.1"/>
    </source>
</evidence>